<dbReference type="AlphaFoldDB" id="A0A6C0JTN1"/>
<organism evidence="1">
    <name type="scientific">viral metagenome</name>
    <dbReference type="NCBI Taxonomy" id="1070528"/>
    <lineage>
        <taxon>unclassified sequences</taxon>
        <taxon>metagenomes</taxon>
        <taxon>organismal metagenomes</taxon>
    </lineage>
</organism>
<evidence type="ECO:0000313" key="1">
    <source>
        <dbReference type="EMBL" id="QHU08060.1"/>
    </source>
</evidence>
<protein>
    <submittedName>
        <fullName evidence="1">Uncharacterized protein</fullName>
    </submittedName>
</protein>
<accession>A0A6C0JTN1</accession>
<name>A0A6C0JTN1_9ZZZZ</name>
<reference evidence="1" key="1">
    <citation type="journal article" date="2020" name="Nature">
        <title>Giant virus diversity and host interactions through global metagenomics.</title>
        <authorList>
            <person name="Schulz F."/>
            <person name="Roux S."/>
            <person name="Paez-Espino D."/>
            <person name="Jungbluth S."/>
            <person name="Walsh D.A."/>
            <person name="Denef V.J."/>
            <person name="McMahon K.D."/>
            <person name="Konstantinidis K.T."/>
            <person name="Eloe-Fadrosh E.A."/>
            <person name="Kyrpides N.C."/>
            <person name="Woyke T."/>
        </authorList>
    </citation>
    <scope>NUCLEOTIDE SEQUENCE</scope>
    <source>
        <strain evidence="1">GVMAG-S-1062768-28</strain>
    </source>
</reference>
<sequence>MGAILDKPQWKKIVHVWGSITELTLPPHRRISVKFEDGTEGQYSYNETIAELKRQGSLSLLSNNHMSPTELEHENAFLRFLKQQTTM</sequence>
<dbReference type="EMBL" id="MN740694">
    <property type="protein sequence ID" value="QHU08060.1"/>
    <property type="molecule type" value="Genomic_DNA"/>
</dbReference>
<proteinExistence type="predicted"/>